<dbReference type="PANTHER" id="PTHR33064">
    <property type="entry name" value="POL PROTEIN"/>
    <property type="match status" value="1"/>
</dbReference>
<accession>A0A9Q3F8Z0</accession>
<sequence>MKKKSRKEFFITEQLKEAEFNHELTEKMKEKLIHPLFKFKNAFATDTKPLGAIIGQLSEGWLIIYIDDIIVFLETWDSHLTIPERFLQRIVQVNMRIVLKKCHFAYSELKALGHVVSELRLGLDKKKVEAVLLKPMPKTKEQMQ</sequence>
<evidence type="ECO:0000259" key="1">
    <source>
        <dbReference type="Pfam" id="PF00078"/>
    </source>
</evidence>
<dbReference type="PANTHER" id="PTHR33064:SF37">
    <property type="entry name" value="RIBONUCLEASE H"/>
    <property type="match status" value="1"/>
</dbReference>
<dbReference type="Gene3D" id="3.30.70.270">
    <property type="match status" value="1"/>
</dbReference>
<dbReference type="InterPro" id="IPR051320">
    <property type="entry name" value="Viral_Replic_Matur_Polypro"/>
</dbReference>
<dbReference type="SUPFAM" id="SSF56672">
    <property type="entry name" value="DNA/RNA polymerases"/>
    <property type="match status" value="1"/>
</dbReference>
<dbReference type="OrthoDB" id="3863715at2759"/>
<gene>
    <name evidence="2" type="ORF">O181_073353</name>
</gene>
<evidence type="ECO:0000313" key="3">
    <source>
        <dbReference type="Proteomes" id="UP000765509"/>
    </source>
</evidence>
<comment type="caution">
    <text evidence="2">The sequence shown here is derived from an EMBL/GenBank/DDBJ whole genome shotgun (WGS) entry which is preliminary data.</text>
</comment>
<dbReference type="InterPro" id="IPR000477">
    <property type="entry name" value="RT_dom"/>
</dbReference>
<name>A0A9Q3F8Z0_9BASI</name>
<keyword evidence="3" id="KW-1185">Reference proteome</keyword>
<dbReference type="InterPro" id="IPR043128">
    <property type="entry name" value="Rev_trsase/Diguanyl_cyclase"/>
</dbReference>
<dbReference type="InterPro" id="IPR043502">
    <property type="entry name" value="DNA/RNA_pol_sf"/>
</dbReference>
<dbReference type="Proteomes" id="UP000765509">
    <property type="component" value="Unassembled WGS sequence"/>
</dbReference>
<dbReference type="Pfam" id="PF00078">
    <property type="entry name" value="RVT_1"/>
    <property type="match status" value="1"/>
</dbReference>
<dbReference type="EMBL" id="AVOT02038715">
    <property type="protein sequence ID" value="MBW0533638.1"/>
    <property type="molecule type" value="Genomic_DNA"/>
</dbReference>
<organism evidence="2 3">
    <name type="scientific">Austropuccinia psidii MF-1</name>
    <dbReference type="NCBI Taxonomy" id="1389203"/>
    <lineage>
        <taxon>Eukaryota</taxon>
        <taxon>Fungi</taxon>
        <taxon>Dikarya</taxon>
        <taxon>Basidiomycota</taxon>
        <taxon>Pucciniomycotina</taxon>
        <taxon>Pucciniomycetes</taxon>
        <taxon>Pucciniales</taxon>
        <taxon>Sphaerophragmiaceae</taxon>
        <taxon>Austropuccinia</taxon>
    </lineage>
</organism>
<protein>
    <recommendedName>
        <fullName evidence="1">Reverse transcriptase domain-containing protein</fullName>
    </recommendedName>
</protein>
<reference evidence="2" key="1">
    <citation type="submission" date="2021-03" db="EMBL/GenBank/DDBJ databases">
        <title>Draft genome sequence of rust myrtle Austropuccinia psidii MF-1, a brazilian biotype.</title>
        <authorList>
            <person name="Quecine M.C."/>
            <person name="Pachon D.M.R."/>
            <person name="Bonatelli M.L."/>
            <person name="Correr F.H."/>
            <person name="Franceschini L.M."/>
            <person name="Leite T.F."/>
            <person name="Margarido G.R.A."/>
            <person name="Almeida C.A."/>
            <person name="Ferrarezi J.A."/>
            <person name="Labate C.A."/>
        </authorList>
    </citation>
    <scope>NUCLEOTIDE SEQUENCE</scope>
    <source>
        <strain evidence="2">MF-1</strain>
    </source>
</reference>
<proteinExistence type="predicted"/>
<evidence type="ECO:0000313" key="2">
    <source>
        <dbReference type="EMBL" id="MBW0533638.1"/>
    </source>
</evidence>
<feature type="domain" description="Reverse transcriptase" evidence="1">
    <location>
        <begin position="61"/>
        <end position="115"/>
    </location>
</feature>
<dbReference type="AlphaFoldDB" id="A0A9Q3F8Z0"/>